<keyword evidence="5" id="KW-1185">Reference proteome</keyword>
<reference evidence="4 5" key="1">
    <citation type="submission" date="2019-07" db="EMBL/GenBank/DDBJ databases">
        <title>The pathways for chlorine oxyanion respiration interact through the shared metabolite chlorate.</title>
        <authorList>
            <person name="Barnum T.P."/>
            <person name="Cheng Y."/>
            <person name="Hill K.A."/>
            <person name="Lucas L.N."/>
            <person name="Carlson H.K."/>
            <person name="Coates J.D."/>
        </authorList>
    </citation>
    <scope>NUCLEOTIDE SEQUENCE [LARGE SCALE GENOMIC DNA]</scope>
    <source>
        <strain evidence="4 5">BK-1</strain>
    </source>
</reference>
<evidence type="ECO:0000259" key="2">
    <source>
        <dbReference type="Pfam" id="PF09822"/>
    </source>
</evidence>
<feature type="domain" description="ABC-type uncharacterised transport system" evidence="2">
    <location>
        <begin position="156"/>
        <end position="380"/>
    </location>
</feature>
<keyword evidence="1" id="KW-0472">Membrane</keyword>
<name>A0A557S0I3_9GAMM</name>
<evidence type="ECO:0000313" key="5">
    <source>
        <dbReference type="Proteomes" id="UP000316649"/>
    </source>
</evidence>
<gene>
    <name evidence="4" type="ORF">FHP88_15885</name>
</gene>
<dbReference type="InterPro" id="IPR019196">
    <property type="entry name" value="ABC_transp_unknown"/>
</dbReference>
<dbReference type="InterPro" id="IPR055396">
    <property type="entry name" value="DUF7088"/>
</dbReference>
<dbReference type="Pfam" id="PF23357">
    <property type="entry name" value="DUF7088"/>
    <property type="match status" value="1"/>
</dbReference>
<keyword evidence="1" id="KW-0812">Transmembrane</keyword>
<dbReference type="Proteomes" id="UP000316649">
    <property type="component" value="Unassembled WGS sequence"/>
</dbReference>
<evidence type="ECO:0000259" key="3">
    <source>
        <dbReference type="Pfam" id="PF23357"/>
    </source>
</evidence>
<protein>
    <submittedName>
        <fullName evidence="4">Uncharacterized protein</fullName>
    </submittedName>
</protein>
<accession>A0A557S0I3</accession>
<dbReference type="RefSeq" id="WP_144360068.1">
    <property type="nucleotide sequence ID" value="NZ_VMNH01000023.1"/>
</dbReference>
<proteinExistence type="predicted"/>
<feature type="transmembrane region" description="Helical" evidence="1">
    <location>
        <begin position="12"/>
        <end position="32"/>
    </location>
</feature>
<dbReference type="SUPFAM" id="SSF52317">
    <property type="entry name" value="Class I glutamine amidotransferase-like"/>
    <property type="match status" value="1"/>
</dbReference>
<dbReference type="AlphaFoldDB" id="A0A557S0I3"/>
<dbReference type="InterPro" id="IPR029062">
    <property type="entry name" value="Class_I_gatase-like"/>
</dbReference>
<organism evidence="4 5">
    <name type="scientific">Sedimenticola selenatireducens</name>
    <dbReference type="NCBI Taxonomy" id="191960"/>
    <lineage>
        <taxon>Bacteria</taxon>
        <taxon>Pseudomonadati</taxon>
        <taxon>Pseudomonadota</taxon>
        <taxon>Gammaproteobacteria</taxon>
        <taxon>Chromatiales</taxon>
        <taxon>Sedimenticolaceae</taxon>
        <taxon>Sedimenticola</taxon>
    </lineage>
</organism>
<comment type="caution">
    <text evidence="4">The sequence shown here is derived from an EMBL/GenBank/DDBJ whole genome shotgun (WGS) entry which is preliminary data.</text>
</comment>
<feature type="domain" description="DUF7088" evidence="3">
    <location>
        <begin position="45"/>
        <end position="108"/>
    </location>
</feature>
<dbReference type="OrthoDB" id="8530910at2"/>
<feature type="transmembrane region" description="Helical" evidence="1">
    <location>
        <begin position="420"/>
        <end position="443"/>
    </location>
</feature>
<dbReference type="EMBL" id="VMNH01000023">
    <property type="protein sequence ID" value="TVO70931.1"/>
    <property type="molecule type" value="Genomic_DNA"/>
</dbReference>
<dbReference type="Pfam" id="PF09822">
    <property type="entry name" value="ABC_transp_aux"/>
    <property type="match status" value="1"/>
</dbReference>
<sequence>MKNLEQIKLRQRIQGTIFYLLLATAVGLAGWLTHRYEAIFDWSNQSRNSLSSASQQLIGRLQSPLVIHSFAPPNPELRARIKAVIAPYQRINAEIQLTFIDPISQPQLTRESGIRIAGELQFNYQGRTENLGILNEQSISNTIQRLIQQGERWIVSIEGHGERKLTGQANHDLGSFGAELVRKGFHLQTLDMTRQLAIPRNTSLLIIAGPHIAYLPGELQLIQQYLEQGGNLLWLTDPGEQHNIPSLFSETGLEILPGTVVDANASKLGLDNPAIALVTRFHDHPATAQLDQVTLYPFAAALKSSASGTWQTTPLLQTQSNSWNETSPLSGELKRDVDAGEEAGPLTIGIAFSRTINQQNQRVLVMGDGDFLSNSYLGNGGNMNLGLNLIRWLVEDDNLLDIPVKTASDIELNLSPTTGAAIGLGFLFILPALFISSGVAIWWRRRRA</sequence>
<evidence type="ECO:0000313" key="4">
    <source>
        <dbReference type="EMBL" id="TVO70931.1"/>
    </source>
</evidence>
<keyword evidence="1" id="KW-1133">Transmembrane helix</keyword>
<evidence type="ECO:0000256" key="1">
    <source>
        <dbReference type="SAM" id="Phobius"/>
    </source>
</evidence>